<dbReference type="AlphaFoldDB" id="A0A8J5JQJ0"/>
<dbReference type="Gene3D" id="1.20.1250.20">
    <property type="entry name" value="MFS general substrate transporter like domains"/>
    <property type="match status" value="1"/>
</dbReference>
<organism evidence="7 8">
    <name type="scientific">Homarus americanus</name>
    <name type="common">American lobster</name>
    <dbReference type="NCBI Taxonomy" id="6706"/>
    <lineage>
        <taxon>Eukaryota</taxon>
        <taxon>Metazoa</taxon>
        <taxon>Ecdysozoa</taxon>
        <taxon>Arthropoda</taxon>
        <taxon>Crustacea</taxon>
        <taxon>Multicrustacea</taxon>
        <taxon>Malacostraca</taxon>
        <taxon>Eumalacostraca</taxon>
        <taxon>Eucarida</taxon>
        <taxon>Decapoda</taxon>
        <taxon>Pleocyemata</taxon>
        <taxon>Astacidea</taxon>
        <taxon>Nephropoidea</taxon>
        <taxon>Nephropidae</taxon>
        <taxon>Homarus</taxon>
    </lineage>
</organism>
<dbReference type="Pfam" id="PF07690">
    <property type="entry name" value="MFS_1"/>
    <property type="match status" value="1"/>
</dbReference>
<dbReference type="SUPFAM" id="SSF103473">
    <property type="entry name" value="MFS general substrate transporter"/>
    <property type="match status" value="1"/>
</dbReference>
<evidence type="ECO:0000313" key="8">
    <source>
        <dbReference type="Proteomes" id="UP000747542"/>
    </source>
</evidence>
<evidence type="ECO:0000256" key="5">
    <source>
        <dbReference type="SAM" id="Phobius"/>
    </source>
</evidence>
<feature type="non-terminal residue" evidence="7">
    <location>
        <position position="130"/>
    </location>
</feature>
<dbReference type="GO" id="GO:0016020">
    <property type="term" value="C:membrane"/>
    <property type="evidence" value="ECO:0007669"/>
    <property type="project" value="UniProtKB-SubCell"/>
</dbReference>
<evidence type="ECO:0000256" key="3">
    <source>
        <dbReference type="ARBA" id="ARBA00022989"/>
    </source>
</evidence>
<dbReference type="InterPro" id="IPR036259">
    <property type="entry name" value="MFS_trans_sf"/>
</dbReference>
<dbReference type="PANTHER" id="PTHR24064">
    <property type="entry name" value="SOLUTE CARRIER FAMILY 22 MEMBER"/>
    <property type="match status" value="1"/>
</dbReference>
<evidence type="ECO:0000256" key="4">
    <source>
        <dbReference type="ARBA" id="ARBA00023136"/>
    </source>
</evidence>
<dbReference type="GO" id="GO:0022857">
    <property type="term" value="F:transmembrane transporter activity"/>
    <property type="evidence" value="ECO:0007669"/>
    <property type="project" value="InterPro"/>
</dbReference>
<evidence type="ECO:0000256" key="1">
    <source>
        <dbReference type="ARBA" id="ARBA00004141"/>
    </source>
</evidence>
<gene>
    <name evidence="7" type="primary">Slc22a6-L3</name>
    <name evidence="7" type="ORF">Hamer_G026699</name>
</gene>
<dbReference type="InterPro" id="IPR011701">
    <property type="entry name" value="MFS"/>
</dbReference>
<feature type="non-terminal residue" evidence="7">
    <location>
        <position position="1"/>
    </location>
</feature>
<dbReference type="Proteomes" id="UP000747542">
    <property type="component" value="Unassembled WGS sequence"/>
</dbReference>
<keyword evidence="4 5" id="KW-0472">Membrane</keyword>
<sequence>LLRRDSCTYTVDRSSLAGLEEKHCTEWDFDTSVFTRTLTSEFGLVCQNAYLRASYQSIYMFSTIFSLFISGYIADRYGRKIVVVVSLVMFSFISLGTSVITNFSVILAFRFIMGTLANPTTYMLCEYLDS</sequence>
<keyword evidence="3 5" id="KW-1133">Transmembrane helix</keyword>
<proteinExistence type="predicted"/>
<evidence type="ECO:0000313" key="7">
    <source>
        <dbReference type="EMBL" id="KAG7159284.1"/>
    </source>
</evidence>
<dbReference type="InterPro" id="IPR020846">
    <property type="entry name" value="MFS_dom"/>
</dbReference>
<keyword evidence="2 5" id="KW-0812">Transmembrane</keyword>
<reference evidence="7" key="1">
    <citation type="journal article" date="2021" name="Sci. Adv.">
        <title>The American lobster genome reveals insights on longevity, neural, and immune adaptations.</title>
        <authorList>
            <person name="Polinski J.M."/>
            <person name="Zimin A.V."/>
            <person name="Clark K.F."/>
            <person name="Kohn A.B."/>
            <person name="Sadowski N."/>
            <person name="Timp W."/>
            <person name="Ptitsyn A."/>
            <person name="Khanna P."/>
            <person name="Romanova D.Y."/>
            <person name="Williams P."/>
            <person name="Greenwood S.J."/>
            <person name="Moroz L.L."/>
            <person name="Walt D.R."/>
            <person name="Bodnar A.G."/>
        </authorList>
    </citation>
    <scope>NUCLEOTIDE SEQUENCE</scope>
    <source>
        <strain evidence="7">GMGI-L3</strain>
    </source>
</reference>
<dbReference type="EMBL" id="JAHLQT010033662">
    <property type="protein sequence ID" value="KAG7159284.1"/>
    <property type="molecule type" value="Genomic_DNA"/>
</dbReference>
<keyword evidence="8" id="KW-1185">Reference proteome</keyword>
<protein>
    <submittedName>
        <fullName evidence="7">Solute carrier family 22 member 6-like 3</fullName>
    </submittedName>
</protein>
<dbReference type="PROSITE" id="PS50850">
    <property type="entry name" value="MFS"/>
    <property type="match status" value="1"/>
</dbReference>
<name>A0A8J5JQJ0_HOMAM</name>
<feature type="transmembrane region" description="Helical" evidence="5">
    <location>
        <begin position="81"/>
        <end position="113"/>
    </location>
</feature>
<feature type="domain" description="Major facilitator superfamily (MFS) profile" evidence="6">
    <location>
        <begin position="1"/>
        <end position="130"/>
    </location>
</feature>
<comment type="subcellular location">
    <subcellularLocation>
        <location evidence="1">Membrane</location>
        <topology evidence="1">Multi-pass membrane protein</topology>
    </subcellularLocation>
</comment>
<dbReference type="InterPro" id="IPR005829">
    <property type="entry name" value="Sugar_transporter_CS"/>
</dbReference>
<dbReference type="PROSITE" id="PS00216">
    <property type="entry name" value="SUGAR_TRANSPORT_1"/>
    <property type="match status" value="1"/>
</dbReference>
<feature type="transmembrane region" description="Helical" evidence="5">
    <location>
        <begin position="57"/>
        <end position="74"/>
    </location>
</feature>
<accession>A0A8J5JQJ0</accession>
<comment type="caution">
    <text evidence="7">The sequence shown here is derived from an EMBL/GenBank/DDBJ whole genome shotgun (WGS) entry which is preliminary data.</text>
</comment>
<evidence type="ECO:0000256" key="2">
    <source>
        <dbReference type="ARBA" id="ARBA00022692"/>
    </source>
</evidence>
<evidence type="ECO:0000259" key="6">
    <source>
        <dbReference type="PROSITE" id="PS50850"/>
    </source>
</evidence>